<evidence type="ECO:0008006" key="9">
    <source>
        <dbReference type="Google" id="ProtNLM"/>
    </source>
</evidence>
<sequence length="550" mass="61187">MASVSDRTETNSGHNIRSGNGHTASTVASEYALYVESRKNESFATTPCSGEVLHTLNSYLIKDLQPAAHGILSCSKADLSFHTFDGDASLVSRKLTSTDELEQYEVELTNSSRTGATSDRPSIVILRGHQQAHCLNLIGGLFEIDPHFFNAHLSYQWPQWSSNLFAQPSLPSVVADQVTFCIATLGTHGQVGKDIAAERHLAAVDMYGYQHVLTTGEQKSGESVVRMFNLHTLRHFSIEQHITASLIRHGDQWRMIIWSDIAGLLDSGLPGPRSPMKGTSLLPTVRRWTPAASETFARLGRNHKFPLPGMHQTARHSITDFGATLDPLLASEDPLYALSDIVSLSADSLNQLLNICACVLDTEAARDPDEHQEHQEAEIIYHQRILKRLSTHITQTLSQLDHFRQTWPHSSNPTRHSLSTTTLTLITTDFSTLQTRTDALLLRCRESMAMCMHAAQIEEARKNIEQARKVTQLTFLAFFYIPLSFTTSFFGMNVTSLGQADGLPLWPWLVMSACLLLVSLGILGLVERLGPLLRGQRGEKAGRWLRGWWK</sequence>
<evidence type="ECO:0000256" key="1">
    <source>
        <dbReference type="ARBA" id="ARBA00004141"/>
    </source>
</evidence>
<dbReference type="Gene3D" id="1.20.58.340">
    <property type="entry name" value="Magnesium transport protein CorA, transmembrane region"/>
    <property type="match status" value="1"/>
</dbReference>
<dbReference type="Pfam" id="PF01544">
    <property type="entry name" value="CorA"/>
    <property type="match status" value="1"/>
</dbReference>
<dbReference type="Proteomes" id="UP000799538">
    <property type="component" value="Unassembled WGS sequence"/>
</dbReference>
<dbReference type="AlphaFoldDB" id="A0A6A6GPX3"/>
<protein>
    <recommendedName>
        <fullName evidence="9">Cora-like Mg2+ transporter protein-domain-containing protein</fullName>
    </recommendedName>
</protein>
<feature type="region of interest" description="Disordered" evidence="5">
    <location>
        <begin position="1"/>
        <end position="22"/>
    </location>
</feature>
<feature type="transmembrane region" description="Helical" evidence="6">
    <location>
        <begin position="470"/>
        <end position="493"/>
    </location>
</feature>
<comment type="subcellular location">
    <subcellularLocation>
        <location evidence="1">Membrane</location>
        <topology evidence="1">Multi-pass membrane protein</topology>
    </subcellularLocation>
</comment>
<proteinExistence type="predicted"/>
<keyword evidence="2 6" id="KW-0812">Transmembrane</keyword>
<evidence type="ECO:0000313" key="8">
    <source>
        <dbReference type="Proteomes" id="UP000799538"/>
    </source>
</evidence>
<keyword evidence="8" id="KW-1185">Reference proteome</keyword>
<evidence type="ECO:0000256" key="5">
    <source>
        <dbReference type="SAM" id="MobiDB-lite"/>
    </source>
</evidence>
<evidence type="ECO:0000313" key="7">
    <source>
        <dbReference type="EMBL" id="KAF2227804.1"/>
    </source>
</evidence>
<feature type="transmembrane region" description="Helical" evidence="6">
    <location>
        <begin position="505"/>
        <end position="526"/>
    </location>
</feature>
<evidence type="ECO:0000256" key="3">
    <source>
        <dbReference type="ARBA" id="ARBA00022989"/>
    </source>
</evidence>
<evidence type="ECO:0000256" key="6">
    <source>
        <dbReference type="SAM" id="Phobius"/>
    </source>
</evidence>
<dbReference type="EMBL" id="ML992501">
    <property type="protein sequence ID" value="KAF2227804.1"/>
    <property type="molecule type" value="Genomic_DNA"/>
</dbReference>
<dbReference type="SUPFAM" id="SSF144083">
    <property type="entry name" value="Magnesium transport protein CorA, transmembrane region"/>
    <property type="match status" value="1"/>
</dbReference>
<organism evidence="7 8">
    <name type="scientific">Elsinoe ampelina</name>
    <dbReference type="NCBI Taxonomy" id="302913"/>
    <lineage>
        <taxon>Eukaryota</taxon>
        <taxon>Fungi</taxon>
        <taxon>Dikarya</taxon>
        <taxon>Ascomycota</taxon>
        <taxon>Pezizomycotina</taxon>
        <taxon>Dothideomycetes</taxon>
        <taxon>Dothideomycetidae</taxon>
        <taxon>Myriangiales</taxon>
        <taxon>Elsinoaceae</taxon>
        <taxon>Elsinoe</taxon>
    </lineage>
</organism>
<gene>
    <name evidence="7" type="ORF">BDZ85DRAFT_7833</name>
</gene>
<reference evidence="8" key="1">
    <citation type="journal article" date="2020" name="Stud. Mycol.">
        <title>101 Dothideomycetes genomes: A test case for predicting lifestyles and emergence of pathogens.</title>
        <authorList>
            <person name="Haridas S."/>
            <person name="Albert R."/>
            <person name="Binder M."/>
            <person name="Bloem J."/>
            <person name="LaButti K."/>
            <person name="Salamov A."/>
            <person name="Andreopoulos B."/>
            <person name="Baker S."/>
            <person name="Barry K."/>
            <person name="Bills G."/>
            <person name="Bluhm B."/>
            <person name="Cannon C."/>
            <person name="Castanera R."/>
            <person name="Culley D."/>
            <person name="Daum C."/>
            <person name="Ezra D."/>
            <person name="Gonzalez J."/>
            <person name="Henrissat B."/>
            <person name="Kuo A."/>
            <person name="Liang C."/>
            <person name="Lipzen A."/>
            <person name="Lutzoni F."/>
            <person name="Magnuson J."/>
            <person name="Mondo S."/>
            <person name="Nolan M."/>
            <person name="Ohm R."/>
            <person name="Pangilinan J."/>
            <person name="Park H.-J."/>
            <person name="Ramirez L."/>
            <person name="Alfaro M."/>
            <person name="Sun H."/>
            <person name="Tritt A."/>
            <person name="Yoshinaga Y."/>
            <person name="Zwiers L.-H."/>
            <person name="Turgeon B."/>
            <person name="Goodwin S."/>
            <person name="Spatafora J."/>
            <person name="Crous P."/>
            <person name="Grigoriev I."/>
        </authorList>
    </citation>
    <scope>NUCLEOTIDE SEQUENCE [LARGE SCALE GENOMIC DNA]</scope>
    <source>
        <strain evidence="8">CECT 20119</strain>
    </source>
</reference>
<evidence type="ECO:0000256" key="2">
    <source>
        <dbReference type="ARBA" id="ARBA00022692"/>
    </source>
</evidence>
<dbReference type="InterPro" id="IPR002523">
    <property type="entry name" value="MgTranspt_CorA/ZnTranspt_ZntB"/>
</dbReference>
<accession>A0A6A6GPX3</accession>
<keyword evidence="4 6" id="KW-0472">Membrane</keyword>
<feature type="compositionally biased region" description="Polar residues" evidence="5">
    <location>
        <begin position="10"/>
        <end position="22"/>
    </location>
</feature>
<dbReference type="GO" id="GO:0046873">
    <property type="term" value="F:metal ion transmembrane transporter activity"/>
    <property type="evidence" value="ECO:0007669"/>
    <property type="project" value="InterPro"/>
</dbReference>
<dbReference type="InterPro" id="IPR045863">
    <property type="entry name" value="CorA_TM1_TM2"/>
</dbReference>
<dbReference type="OrthoDB" id="3231000at2759"/>
<dbReference type="GO" id="GO:0016020">
    <property type="term" value="C:membrane"/>
    <property type="evidence" value="ECO:0007669"/>
    <property type="project" value="UniProtKB-SubCell"/>
</dbReference>
<keyword evidence="3 6" id="KW-1133">Transmembrane helix</keyword>
<name>A0A6A6GPX3_9PEZI</name>
<evidence type="ECO:0000256" key="4">
    <source>
        <dbReference type="ARBA" id="ARBA00023136"/>
    </source>
</evidence>